<dbReference type="CDD" id="cd02511">
    <property type="entry name" value="Beta4Glucosyltransferase"/>
    <property type="match status" value="1"/>
</dbReference>
<dbReference type="Gene3D" id="3.90.550.10">
    <property type="entry name" value="Spore Coat Polysaccharide Biosynthesis Protein SpsA, Chain A"/>
    <property type="match status" value="1"/>
</dbReference>
<reference evidence="3" key="1">
    <citation type="submission" date="2022-03" db="EMBL/GenBank/DDBJ databases">
        <title>Proposal of a novel genus Dryocolo and two novel species.</title>
        <authorList>
            <person name="Maddock D.W."/>
            <person name="Brady C.L."/>
            <person name="Denman S."/>
            <person name="Arnold D."/>
        </authorList>
    </citation>
    <scope>NUCLEOTIDE SEQUENCE</scope>
    <source>
        <strain evidence="3">H6W4</strain>
    </source>
</reference>
<dbReference type="SUPFAM" id="SSF53448">
    <property type="entry name" value="Nucleotide-diphospho-sugar transferases"/>
    <property type="match status" value="1"/>
</dbReference>
<dbReference type="PANTHER" id="PTHR43630">
    <property type="entry name" value="POLY-BETA-1,6-N-ACETYL-D-GLUCOSAMINE SYNTHASE"/>
    <property type="match status" value="1"/>
</dbReference>
<dbReference type="InterPro" id="IPR001173">
    <property type="entry name" value="Glyco_trans_2-like"/>
</dbReference>
<evidence type="ECO:0000313" key="3">
    <source>
        <dbReference type="EMBL" id="MCT4702545.1"/>
    </source>
</evidence>
<sequence length="349" mass="41016">MDEMTFENNRISAVIICFNEEKTITSTLDSLKDLVDEIIIVDTGSTDNTIKLISQHPSRAKLYSRPWNNDFSEMRNYAISLASCTWCLVIDADEYIAEETRTIFRDTIQKIIQEDRDALYAPLIDNLNGSQLINNARIFRKRPSLRYHGKVHEYLDEEASKIIFLPIIKILHYGYVNNAYEEKSKHTRNKKLLDEQIILEPDGLRWKYFSLRYLKPEDPEHEKILQHFGALPLPYDDDWEVYAYNIKSKLIISLLEKRNFQQAWQQAKALYEYYKDKDTCLLYLLTNYLRAQNLFLTAVQESANLLRGIESLHTDEYLTEKLNIDSFQNVLDELALYMEKNETKSDPAP</sequence>
<gene>
    <name evidence="3" type="ORF">MUA00_12175</name>
</gene>
<dbReference type="Pfam" id="PF00535">
    <property type="entry name" value="Glycos_transf_2"/>
    <property type="match status" value="1"/>
</dbReference>
<protein>
    <submittedName>
        <fullName evidence="3">Glycosyltransferase family 2 protein</fullName>
    </submittedName>
</protein>
<accession>A0A9X3AQB8</accession>
<dbReference type="RefSeq" id="WP_271123302.1">
    <property type="nucleotide sequence ID" value="NZ_JALHAN010000065.1"/>
</dbReference>
<comment type="caution">
    <text evidence="3">The sequence shown here is derived from an EMBL/GenBank/DDBJ whole genome shotgun (WGS) entry which is preliminary data.</text>
</comment>
<dbReference type="Proteomes" id="UP001150641">
    <property type="component" value="Unassembled WGS sequence"/>
</dbReference>
<name>A0A9X3AQB8_9ENTR</name>
<keyword evidence="4" id="KW-1185">Reference proteome</keyword>
<dbReference type="PANTHER" id="PTHR43630:SF2">
    <property type="entry name" value="GLYCOSYLTRANSFERASE"/>
    <property type="match status" value="1"/>
</dbReference>
<dbReference type="EMBL" id="JALHAP010000078">
    <property type="protein sequence ID" value="MCT4702545.1"/>
    <property type="molecule type" value="Genomic_DNA"/>
</dbReference>
<evidence type="ECO:0000256" key="1">
    <source>
        <dbReference type="ARBA" id="ARBA00038494"/>
    </source>
</evidence>
<dbReference type="AlphaFoldDB" id="A0A9X3AQB8"/>
<evidence type="ECO:0000259" key="2">
    <source>
        <dbReference type="Pfam" id="PF00535"/>
    </source>
</evidence>
<comment type="similarity">
    <text evidence="1">Belongs to the glycosyltransferase 2 family. WaaE/KdtX subfamily.</text>
</comment>
<feature type="domain" description="Glycosyltransferase 2-like" evidence="2">
    <location>
        <begin position="12"/>
        <end position="100"/>
    </location>
</feature>
<evidence type="ECO:0000313" key="4">
    <source>
        <dbReference type="Proteomes" id="UP001150641"/>
    </source>
</evidence>
<proteinExistence type="inferred from homology"/>
<organism evidence="3 4">
    <name type="scientific">Dryocola boscaweniae</name>
    <dbReference type="NCBI Taxonomy" id="2925397"/>
    <lineage>
        <taxon>Bacteria</taxon>
        <taxon>Pseudomonadati</taxon>
        <taxon>Pseudomonadota</taxon>
        <taxon>Gammaproteobacteria</taxon>
        <taxon>Enterobacterales</taxon>
        <taxon>Enterobacteriaceae</taxon>
        <taxon>Dryocola</taxon>
    </lineage>
</organism>
<dbReference type="InterPro" id="IPR029044">
    <property type="entry name" value="Nucleotide-diphossugar_trans"/>
</dbReference>